<dbReference type="EMBL" id="UGOG01000001">
    <property type="protein sequence ID" value="STX62136.1"/>
    <property type="molecule type" value="Genomic_DNA"/>
</dbReference>
<evidence type="ECO:0000313" key="1">
    <source>
        <dbReference type="EMBL" id="STX62136.1"/>
    </source>
</evidence>
<accession>A0A378JUM3</accession>
<name>A0A378JUM3_9GAMM</name>
<sequence>MDRANLSYAIGHCVFLEKINPIMKSIELLSRPIKANR</sequence>
<reference evidence="1 2" key="1">
    <citation type="submission" date="2018-06" db="EMBL/GenBank/DDBJ databases">
        <authorList>
            <consortium name="Pathogen Informatics"/>
            <person name="Doyle S."/>
        </authorList>
    </citation>
    <scope>NUCLEOTIDE SEQUENCE [LARGE SCALE GENOMIC DNA]</scope>
    <source>
        <strain evidence="1 2">NCTC12239</strain>
    </source>
</reference>
<gene>
    <name evidence="1" type="ORF">NCTC12239_01054</name>
</gene>
<protein>
    <submittedName>
        <fullName evidence="1">Uncharacterized protein</fullName>
    </submittedName>
</protein>
<evidence type="ECO:0000313" key="2">
    <source>
        <dbReference type="Proteomes" id="UP000254040"/>
    </source>
</evidence>
<organism evidence="1 2">
    <name type="scientific">Legionella moravica</name>
    <dbReference type="NCBI Taxonomy" id="39962"/>
    <lineage>
        <taxon>Bacteria</taxon>
        <taxon>Pseudomonadati</taxon>
        <taxon>Pseudomonadota</taxon>
        <taxon>Gammaproteobacteria</taxon>
        <taxon>Legionellales</taxon>
        <taxon>Legionellaceae</taxon>
        <taxon>Legionella</taxon>
    </lineage>
</organism>
<proteinExistence type="predicted"/>
<dbReference type="AlphaFoldDB" id="A0A378JUM3"/>
<dbReference type="Proteomes" id="UP000254040">
    <property type="component" value="Unassembled WGS sequence"/>
</dbReference>